<sequence length="133" mass="14713">MVPLAHGEEVYYRWINERGNEVHSDRPPPPGIDYEVSRTGSTLKRVVDADEGAVPAEVKPRVGNEFTSVDEAAASRSKKNPELCTRAQTNLDALTSGARVEIRDTNGDKRFLTDEEILVERAKAEAEVSVYCP</sequence>
<gene>
    <name evidence="1" type="ORF">E4634_18225</name>
</gene>
<proteinExistence type="predicted"/>
<comment type="caution">
    <text evidence="1">The sequence shown here is derived from an EMBL/GenBank/DDBJ whole genome shotgun (WGS) entry which is preliminary data.</text>
</comment>
<dbReference type="Proteomes" id="UP000298050">
    <property type="component" value="Unassembled WGS sequence"/>
</dbReference>
<evidence type="ECO:0000313" key="2">
    <source>
        <dbReference type="Proteomes" id="UP000298050"/>
    </source>
</evidence>
<reference evidence="1 2" key="1">
    <citation type="submission" date="2019-04" db="EMBL/GenBank/DDBJ databases">
        <title>Taxonomy of novel Haliea sp. from mangrove soil of West Coast of India.</title>
        <authorList>
            <person name="Verma A."/>
            <person name="Kumar P."/>
            <person name="Krishnamurthi S."/>
        </authorList>
    </citation>
    <scope>NUCLEOTIDE SEQUENCE [LARGE SCALE GENOMIC DNA]</scope>
    <source>
        <strain evidence="1 2">SAOS-164</strain>
    </source>
</reference>
<evidence type="ECO:0000313" key="1">
    <source>
        <dbReference type="EMBL" id="TGD71630.1"/>
    </source>
</evidence>
<protein>
    <submittedName>
        <fullName evidence="1">DUF4124 domain-containing protein</fullName>
    </submittedName>
</protein>
<dbReference type="AlphaFoldDB" id="A0A4Z0LWL4"/>
<keyword evidence="2" id="KW-1185">Reference proteome</keyword>
<organism evidence="1 2">
    <name type="scientific">Mangrovimicrobium sediminis</name>
    <dbReference type="NCBI Taxonomy" id="2562682"/>
    <lineage>
        <taxon>Bacteria</taxon>
        <taxon>Pseudomonadati</taxon>
        <taxon>Pseudomonadota</taxon>
        <taxon>Gammaproteobacteria</taxon>
        <taxon>Cellvibrionales</taxon>
        <taxon>Halieaceae</taxon>
        <taxon>Mangrovimicrobium</taxon>
    </lineage>
</organism>
<name>A0A4Z0LWL4_9GAMM</name>
<dbReference type="EMBL" id="SRLE01000013">
    <property type="protein sequence ID" value="TGD71630.1"/>
    <property type="molecule type" value="Genomic_DNA"/>
</dbReference>
<accession>A0A4Z0LWL4</accession>
<dbReference type="OrthoDB" id="5735996at2"/>